<organism evidence="1 2">
    <name type="scientific">Halocaridina rubra</name>
    <name type="common">Hawaiian red shrimp</name>
    <dbReference type="NCBI Taxonomy" id="373956"/>
    <lineage>
        <taxon>Eukaryota</taxon>
        <taxon>Metazoa</taxon>
        <taxon>Ecdysozoa</taxon>
        <taxon>Arthropoda</taxon>
        <taxon>Crustacea</taxon>
        <taxon>Multicrustacea</taxon>
        <taxon>Malacostraca</taxon>
        <taxon>Eumalacostraca</taxon>
        <taxon>Eucarida</taxon>
        <taxon>Decapoda</taxon>
        <taxon>Pleocyemata</taxon>
        <taxon>Caridea</taxon>
        <taxon>Atyoidea</taxon>
        <taxon>Atyidae</taxon>
        <taxon>Halocaridina</taxon>
    </lineage>
</organism>
<proteinExistence type="predicted"/>
<gene>
    <name evidence="1" type="ORF">SK128_015766</name>
</gene>
<evidence type="ECO:0000313" key="2">
    <source>
        <dbReference type="Proteomes" id="UP001381693"/>
    </source>
</evidence>
<name>A0AAN8XNG4_HALRR</name>
<accession>A0AAN8XNG4</accession>
<dbReference type="EMBL" id="JAXCGZ010001972">
    <property type="protein sequence ID" value="KAK7084813.1"/>
    <property type="molecule type" value="Genomic_DNA"/>
</dbReference>
<keyword evidence="2" id="KW-1185">Reference proteome</keyword>
<dbReference type="Proteomes" id="UP001381693">
    <property type="component" value="Unassembled WGS sequence"/>
</dbReference>
<sequence>MMVQQQQFSSSGNNLPGDDKYLTTFGSTLSLTQPSSSIRAWVKVLNKTGLGLACRGDQTT</sequence>
<comment type="caution">
    <text evidence="1">The sequence shown here is derived from an EMBL/GenBank/DDBJ whole genome shotgun (WGS) entry which is preliminary data.</text>
</comment>
<evidence type="ECO:0000313" key="1">
    <source>
        <dbReference type="EMBL" id="KAK7084813.1"/>
    </source>
</evidence>
<reference evidence="1 2" key="1">
    <citation type="submission" date="2023-11" db="EMBL/GenBank/DDBJ databases">
        <title>Halocaridina rubra genome assembly.</title>
        <authorList>
            <person name="Smith C."/>
        </authorList>
    </citation>
    <scope>NUCLEOTIDE SEQUENCE [LARGE SCALE GENOMIC DNA]</scope>
    <source>
        <strain evidence="1">EP-1</strain>
        <tissue evidence="1">Whole</tissue>
    </source>
</reference>
<protein>
    <submittedName>
        <fullName evidence="1">Uncharacterized protein</fullName>
    </submittedName>
</protein>
<dbReference type="AlphaFoldDB" id="A0AAN8XNG4"/>